<dbReference type="AlphaFoldDB" id="A0A8K0CES7"/>
<dbReference type="Proteomes" id="UP000801492">
    <property type="component" value="Unassembled WGS sequence"/>
</dbReference>
<dbReference type="Gene3D" id="2.30.30.140">
    <property type="match status" value="2"/>
</dbReference>
<proteinExistence type="predicted"/>
<dbReference type="PANTHER" id="PTHR22948:SF29">
    <property type="entry name" value="FI02030P-RELATED"/>
    <property type="match status" value="1"/>
</dbReference>
<reference evidence="2" key="1">
    <citation type="submission" date="2019-08" db="EMBL/GenBank/DDBJ databases">
        <title>The genome of the North American firefly Photinus pyralis.</title>
        <authorList>
            <consortium name="Photinus pyralis genome working group"/>
            <person name="Fallon T.R."/>
            <person name="Sander Lower S.E."/>
            <person name="Weng J.-K."/>
        </authorList>
    </citation>
    <scope>NUCLEOTIDE SEQUENCE</scope>
    <source>
        <strain evidence="2">TRF0915ILg1</strain>
        <tissue evidence="2">Whole body</tissue>
    </source>
</reference>
<dbReference type="OrthoDB" id="10052065at2759"/>
<dbReference type="InterPro" id="IPR002999">
    <property type="entry name" value="Tudor"/>
</dbReference>
<evidence type="ECO:0000259" key="1">
    <source>
        <dbReference type="Pfam" id="PF00567"/>
    </source>
</evidence>
<dbReference type="InterPro" id="IPR050621">
    <property type="entry name" value="Tudor_domain_containing"/>
</dbReference>
<gene>
    <name evidence="2" type="ORF">ILUMI_21331</name>
</gene>
<feature type="domain" description="Tudor" evidence="1">
    <location>
        <begin position="171"/>
        <end position="292"/>
    </location>
</feature>
<dbReference type="Gene3D" id="2.40.50.90">
    <property type="match status" value="1"/>
</dbReference>
<dbReference type="InterPro" id="IPR035437">
    <property type="entry name" value="SNase_OB-fold_sf"/>
</dbReference>
<organism evidence="2 3">
    <name type="scientific">Ignelater luminosus</name>
    <name type="common">Cucubano</name>
    <name type="synonym">Pyrophorus luminosus</name>
    <dbReference type="NCBI Taxonomy" id="2038154"/>
    <lineage>
        <taxon>Eukaryota</taxon>
        <taxon>Metazoa</taxon>
        <taxon>Ecdysozoa</taxon>
        <taxon>Arthropoda</taxon>
        <taxon>Hexapoda</taxon>
        <taxon>Insecta</taxon>
        <taxon>Pterygota</taxon>
        <taxon>Neoptera</taxon>
        <taxon>Endopterygota</taxon>
        <taxon>Coleoptera</taxon>
        <taxon>Polyphaga</taxon>
        <taxon>Elateriformia</taxon>
        <taxon>Elateroidea</taxon>
        <taxon>Elateridae</taxon>
        <taxon>Agrypninae</taxon>
        <taxon>Pyrophorini</taxon>
        <taxon>Ignelater</taxon>
    </lineage>
</organism>
<dbReference type="PANTHER" id="PTHR22948">
    <property type="entry name" value="TUDOR DOMAIN CONTAINING PROTEIN"/>
    <property type="match status" value="1"/>
</dbReference>
<dbReference type="EMBL" id="VTPC01090126">
    <property type="protein sequence ID" value="KAF2884854.1"/>
    <property type="molecule type" value="Genomic_DNA"/>
</dbReference>
<evidence type="ECO:0000313" key="3">
    <source>
        <dbReference type="Proteomes" id="UP000801492"/>
    </source>
</evidence>
<accession>A0A8K0CES7</accession>
<keyword evidence="3" id="KW-1185">Reference proteome</keyword>
<dbReference type="Pfam" id="PF00567">
    <property type="entry name" value="TUDOR"/>
    <property type="match status" value="2"/>
</dbReference>
<evidence type="ECO:0000313" key="2">
    <source>
        <dbReference type="EMBL" id="KAF2884854.1"/>
    </source>
</evidence>
<dbReference type="GO" id="GO:0005737">
    <property type="term" value="C:cytoplasm"/>
    <property type="evidence" value="ECO:0007669"/>
    <property type="project" value="UniProtKB-ARBA"/>
</dbReference>
<feature type="domain" description="Tudor" evidence="1">
    <location>
        <begin position="431"/>
        <end position="549"/>
    </location>
</feature>
<sequence length="616" mass="71847">MDLINIKVQMHLETLLKQCEAMEQQLQGLIKLYSSKDEQVKSLQKSCICLSKVLKFKFWNKETLLKLNPNWEKSSLAETYVQKLLSDATDLIPKLSIEGSDESNEIYISDVDDNLDDLDESEREFEFLFNNDKMNIENKSQVLKKTRFTEFRGNCDMRVLNIEMGGKPKLNDICMIASVTTPDELFIHILNDDIKYLDIISDYLWEAYKHSKNTADITKKELWDTYGKYFAYEGVTWMRVEVLNWFWNKGKQGIVLVELVDYGGRLYTDIVNLRPLLLPVAHFPKLAHRCHFAYVNNTITLTVLRPPDCIKSCMHTNWPEDILMRLYKIFEDFDVSQYKMTHVNYSSKRKSYAVDMVSTDKKDCNYTIGQILIDSNCATPFIYRLTIPKLNYCAILKEFKMSFDTRDTVCALPHFVPLVREPSPKGNILVKITHIDIPYFYAAIIKEANISESSLETMANRINNPAMIPYYTRMVQVPVVHQIVLAQVNDKWHRAVIEEIKVREYYYDTITVQVFLVDSGEICNVPLYNLRVIPKEMLFQDFLVIRCKLFSVEFKHADNAKIRDQFNKFFSKDSIFQAEIINITDCYFEIKLKTDAGKDVEQMLVDGRLAEKIAKV</sequence>
<protein>
    <recommendedName>
        <fullName evidence="1">Tudor domain-containing protein</fullName>
    </recommendedName>
</protein>
<dbReference type="SUPFAM" id="SSF63748">
    <property type="entry name" value="Tudor/PWWP/MBT"/>
    <property type="match status" value="2"/>
</dbReference>
<comment type="caution">
    <text evidence="2">The sequence shown here is derived from an EMBL/GenBank/DDBJ whole genome shotgun (WGS) entry which is preliminary data.</text>
</comment>
<name>A0A8K0CES7_IGNLU</name>